<dbReference type="SUPFAM" id="SSF75005">
    <property type="entry name" value="Arabinanase/levansucrase/invertase"/>
    <property type="match status" value="2"/>
</dbReference>
<evidence type="ECO:0000313" key="7">
    <source>
        <dbReference type="Proteomes" id="UP001327225"/>
    </source>
</evidence>
<organism evidence="6 7">
    <name type="scientific">Nocardioides bizhenqiangii</name>
    <dbReference type="NCBI Taxonomy" id="3095076"/>
    <lineage>
        <taxon>Bacteria</taxon>
        <taxon>Bacillati</taxon>
        <taxon>Actinomycetota</taxon>
        <taxon>Actinomycetes</taxon>
        <taxon>Propionibacteriales</taxon>
        <taxon>Nocardioidaceae</taxon>
        <taxon>Nocardioides</taxon>
    </lineage>
</organism>
<reference evidence="7" key="1">
    <citation type="submission" date="2023-12" db="EMBL/GenBank/DDBJ databases">
        <title>Novel species in genus Nocardioides.</title>
        <authorList>
            <person name="Zhou H."/>
        </authorList>
    </citation>
    <scope>NUCLEOTIDE SEQUENCE [LARGE SCALE GENOMIC DNA]</scope>
    <source>
        <strain evidence="7">HM61</strain>
    </source>
</reference>
<evidence type="ECO:0000256" key="3">
    <source>
        <dbReference type="ARBA" id="ARBA00022801"/>
    </source>
</evidence>
<dbReference type="Pfam" id="PF04616">
    <property type="entry name" value="Glyco_hydro_43"/>
    <property type="match status" value="2"/>
</dbReference>
<proteinExistence type="inferred from homology"/>
<dbReference type="CDD" id="cd08983">
    <property type="entry name" value="GH43_Bt3655-like"/>
    <property type="match status" value="1"/>
</dbReference>
<dbReference type="NCBIfam" id="NF038114">
    <property type="entry name" value="rightmost"/>
    <property type="match status" value="1"/>
</dbReference>
<dbReference type="InterPro" id="IPR046780">
    <property type="entry name" value="aBig_2"/>
</dbReference>
<dbReference type="Gene3D" id="2.60.120.200">
    <property type="match status" value="2"/>
</dbReference>
<dbReference type="RefSeq" id="WP_322937342.1">
    <property type="nucleotide sequence ID" value="NZ_CP141059.1"/>
</dbReference>
<comment type="similarity">
    <text evidence="2">Belongs to the glycosyl hydrolase 43 family.</text>
</comment>
<dbReference type="Proteomes" id="UP001327225">
    <property type="component" value="Chromosome"/>
</dbReference>
<dbReference type="InterPro" id="IPR023296">
    <property type="entry name" value="Glyco_hydro_beta-prop_sf"/>
</dbReference>
<dbReference type="InterPro" id="IPR013320">
    <property type="entry name" value="ConA-like_dom_sf"/>
</dbReference>
<evidence type="ECO:0000256" key="2">
    <source>
        <dbReference type="ARBA" id="ARBA00009865"/>
    </source>
</evidence>
<dbReference type="Gene3D" id="2.115.10.20">
    <property type="entry name" value="Glycosyl hydrolase domain, family 43"/>
    <property type="match status" value="2"/>
</dbReference>
<dbReference type="InterPro" id="IPR006710">
    <property type="entry name" value="Glyco_hydro_43"/>
</dbReference>
<protein>
    <submittedName>
        <fullName evidence="6">Family 43 glycosylhydrolase</fullName>
    </submittedName>
</protein>
<evidence type="ECO:0000313" key="6">
    <source>
        <dbReference type="EMBL" id="WQQ26368.1"/>
    </source>
</evidence>
<name>A0ABZ0ZQ07_9ACTN</name>
<dbReference type="Pfam" id="PF13385">
    <property type="entry name" value="Laminin_G_3"/>
    <property type="match status" value="2"/>
</dbReference>
<gene>
    <name evidence="6" type="ORF">SHK19_20720</name>
</gene>
<dbReference type="EMBL" id="CP141059">
    <property type="protein sequence ID" value="WQQ26368.1"/>
    <property type="molecule type" value="Genomic_DNA"/>
</dbReference>
<dbReference type="CDD" id="cd18828">
    <property type="entry name" value="GH43_BT3675-like"/>
    <property type="match status" value="1"/>
</dbReference>
<evidence type="ECO:0000256" key="4">
    <source>
        <dbReference type="ARBA" id="ARBA00023295"/>
    </source>
</evidence>
<keyword evidence="7" id="KW-1185">Reference proteome</keyword>
<feature type="domain" description="Atrophied bacterial Ig" evidence="5">
    <location>
        <begin position="344"/>
        <end position="425"/>
    </location>
</feature>
<dbReference type="Gene3D" id="2.60.40.2340">
    <property type="match status" value="1"/>
</dbReference>
<evidence type="ECO:0000259" key="5">
    <source>
        <dbReference type="Pfam" id="PF20578"/>
    </source>
</evidence>
<dbReference type="SUPFAM" id="SSF49899">
    <property type="entry name" value="Concanavalin A-like lectins/glucanases"/>
    <property type="match status" value="2"/>
</dbReference>
<dbReference type="InterPro" id="IPR050727">
    <property type="entry name" value="GH43_arabinanases"/>
</dbReference>
<evidence type="ECO:0000256" key="1">
    <source>
        <dbReference type="ARBA" id="ARBA00004834"/>
    </source>
</evidence>
<keyword evidence="3" id="KW-0378">Hydrolase</keyword>
<dbReference type="Pfam" id="PF20578">
    <property type="entry name" value="aBig_2"/>
    <property type="match status" value="2"/>
</dbReference>
<accession>A0ABZ0ZQ07</accession>
<comment type="pathway">
    <text evidence="1">Glycan metabolism; L-arabinan degradation.</text>
</comment>
<sequence>MHTATSLVLRVILGSVLAILGTALVPTPTSAGAEVTDGLLLHYELDQASGSVVTDASGNGRNGTLVGGGTWTGKTGLALDGVDDHVRLPNNVLAGLSAVTVSVDVFIENSQANPYFIWGLGNTASSGAGTGYLMASGNSFRAAATTTNWSGEKVTSRATGGNLARGVWKSVTYTQDGTTGRLFEDGVQVGQSTTVSVLPRDIGGGTTTNNLLGESNYAADNTLKGKVKNFRIYGRALTASEVADISLTDANRLAGDRAALDLGDLSTVTANLTLPTSGTYGSSIAWTSSDPSVISNTGVVDRPGALDGPAAVTLTATLTKGAGSETKTFAATVLPDEDDQAKADAAAAALELVHADDVRGNLTMPTSGLHGATVSWESSATGVVTGSGIVHRPAPGSGDTTVTMTATVTVGAASATRAIELTVREAPAPAPYEGYAFSYFTGNSIAGEKIYFAASRGNDALEWDELNEGRPLLESTLGEMGLRDPFLIRSPEGDRFFLIATDLSIGRNGNWDRAQRTGSRYLEVWESTDLVTWSDQRHVLVSPPTAGNTWAPEAYWDENLQQYVVFWASKLYAENDPGHTGNTYNRMLYATTRDFVTFSDAKIWQDRGESRIDSTVIKEDGTYYRFTKDEGGGGTGCSDIIQEKAGSLTAVDLPGNPSWAQMDACIGRDAGTSAVEGPTVFKANPGDTSGSPYYLFVDEYGGRGYIPLGTDDLEAPDWQVADDYNLPASPRHGTVIPVTGAELAKLREGIVVPEPPTPVVGDEDGLVAHYPLDETSGSVAADVTGHGYDGTVSGDATWSGGGLDLGGTNGHVRLPDDMMAGLDAITVSTEIWIDPSQPTPYFVWGMGNTDGGGTGNGYLFTTGNGYRSSIATGNWTTEQTVASGSALPRGAWKALTYTLTPDGRATLYLDGIKVGEKTDVTIAPGDIGDGRTAANYIGRSVYSGDRYLKGKVRDFRIYNRALSAAEVSDLAADPTAVLGVQLASLKVPAMIDSATSTVTLPVEPGTDLAALDPTYAVVSGSSVDGNGSADYTSPRTVTVTTSAGATRAWTVKAVEMRSPLLPGKYADPNIVRFGDTYYIYATTDGTPGWGGKDFYVWKSTDLVDWERSAEPMLTLDGSNGDVPWATGNAWAPTIIERDGKYYFYFSGHNPTYNRKTIGVAVADSPEGPFVAQPAAMILNNEAVTSGQAIDPAAVQDPRTGKYYLFWGNGSPVYAELADDMLSIKPSTIKRINGLTGFREGAFVNYRDGVYYLTYSIDDTGSPDYRVGYATATSIDGPWTYRGLILEKDASQGILATGHSSIVQVPGTDDWYIAYHRFAIPGGNGTNRETTIDRLHFNADGTIRRIVPTLTSIDPLTYEGTTPVASVSDAGSDGWYGAGAALTLRGDGTIERFEYRLPGGGWTAYAGPVDLPAGTYDVDYRAQGTNLQWSAAWTLPVKVDGTAPGVSWLGDITDGASYVFGSVPDPATCAATDAGSGPGDCTVAGYSTQVGTHTLTATATDVAGNETSLRITYTVMPWRIAGFHHPVDANGVYNTVRGGSTVPLKFEVFAGGTELTSTSDVRGLSAREVACDTGAPTDAVELTTTGRTELTYSDGVFQYNWKTPRAARSCFEVTVETRDGSEVSARFLLR</sequence>
<keyword evidence="4" id="KW-0326">Glycosidase</keyword>
<feature type="domain" description="Atrophied bacterial Ig" evidence="5">
    <location>
        <begin position="255"/>
        <end position="335"/>
    </location>
</feature>
<dbReference type="PANTHER" id="PTHR43301">
    <property type="entry name" value="ARABINAN ENDO-1,5-ALPHA-L-ARABINOSIDASE"/>
    <property type="match status" value="1"/>
</dbReference>
<dbReference type="PANTHER" id="PTHR43301:SF3">
    <property type="entry name" value="ARABINAN ENDO-1,5-ALPHA-L-ARABINOSIDASE A-RELATED"/>
    <property type="match status" value="1"/>
</dbReference>